<sequence length="91" mass="10121">MRSEQGTCSIVTQVISLKDRARGMARLALRHGMQQSFAIVRSHYENINLQVMSQGFEPGSDDTELDQIEEEVAPLAQVLAASMEEQVVSKE</sequence>
<keyword evidence="2" id="KW-1185">Reference proteome</keyword>
<evidence type="ECO:0000313" key="2">
    <source>
        <dbReference type="Proteomes" id="UP000275267"/>
    </source>
</evidence>
<dbReference type="AlphaFoldDB" id="A0A3L6PV16"/>
<organism evidence="1 2">
    <name type="scientific">Panicum miliaceum</name>
    <name type="common">Proso millet</name>
    <name type="synonym">Broomcorn millet</name>
    <dbReference type="NCBI Taxonomy" id="4540"/>
    <lineage>
        <taxon>Eukaryota</taxon>
        <taxon>Viridiplantae</taxon>
        <taxon>Streptophyta</taxon>
        <taxon>Embryophyta</taxon>
        <taxon>Tracheophyta</taxon>
        <taxon>Spermatophyta</taxon>
        <taxon>Magnoliopsida</taxon>
        <taxon>Liliopsida</taxon>
        <taxon>Poales</taxon>
        <taxon>Poaceae</taxon>
        <taxon>PACMAD clade</taxon>
        <taxon>Panicoideae</taxon>
        <taxon>Panicodae</taxon>
        <taxon>Paniceae</taxon>
        <taxon>Panicinae</taxon>
        <taxon>Panicum</taxon>
        <taxon>Panicum sect. Panicum</taxon>
    </lineage>
</organism>
<dbReference type="Proteomes" id="UP000275267">
    <property type="component" value="Unassembled WGS sequence"/>
</dbReference>
<name>A0A3L6PV16_PANMI</name>
<accession>A0A3L6PV16</accession>
<protein>
    <submittedName>
        <fullName evidence="1">Uncharacterized protein</fullName>
    </submittedName>
</protein>
<reference evidence="2" key="1">
    <citation type="journal article" date="2019" name="Nat. Commun.">
        <title>The genome of broomcorn millet.</title>
        <authorList>
            <person name="Zou C."/>
            <person name="Miki D."/>
            <person name="Li D."/>
            <person name="Tang Q."/>
            <person name="Xiao L."/>
            <person name="Rajput S."/>
            <person name="Deng P."/>
            <person name="Jia W."/>
            <person name="Huang R."/>
            <person name="Zhang M."/>
            <person name="Sun Y."/>
            <person name="Hu J."/>
            <person name="Fu X."/>
            <person name="Schnable P.S."/>
            <person name="Li F."/>
            <person name="Zhang H."/>
            <person name="Feng B."/>
            <person name="Zhu X."/>
            <person name="Liu R."/>
            <person name="Schnable J.C."/>
            <person name="Zhu J.-K."/>
            <person name="Zhang H."/>
        </authorList>
    </citation>
    <scope>NUCLEOTIDE SEQUENCE [LARGE SCALE GENOMIC DNA]</scope>
</reference>
<proteinExistence type="predicted"/>
<gene>
    <name evidence="1" type="ORF">C2845_PM16G02730</name>
</gene>
<dbReference type="EMBL" id="PQIB02000015">
    <property type="protein sequence ID" value="RLM65505.1"/>
    <property type="molecule type" value="Genomic_DNA"/>
</dbReference>
<evidence type="ECO:0000313" key="1">
    <source>
        <dbReference type="EMBL" id="RLM65505.1"/>
    </source>
</evidence>
<comment type="caution">
    <text evidence="1">The sequence shown here is derived from an EMBL/GenBank/DDBJ whole genome shotgun (WGS) entry which is preliminary data.</text>
</comment>